<reference evidence="1" key="1">
    <citation type="submission" date="2014-11" db="EMBL/GenBank/DDBJ databases">
        <authorList>
            <person name="Amaro Gonzalez C."/>
        </authorList>
    </citation>
    <scope>NUCLEOTIDE SEQUENCE</scope>
</reference>
<dbReference type="EMBL" id="GBXM01094627">
    <property type="protein sequence ID" value="JAH13950.1"/>
    <property type="molecule type" value="Transcribed_RNA"/>
</dbReference>
<reference evidence="1" key="2">
    <citation type="journal article" date="2015" name="Fish Shellfish Immunol.">
        <title>Early steps in the European eel (Anguilla anguilla)-Vibrio vulnificus interaction in the gills: Role of the RtxA13 toxin.</title>
        <authorList>
            <person name="Callol A."/>
            <person name="Pajuelo D."/>
            <person name="Ebbesson L."/>
            <person name="Teles M."/>
            <person name="MacKenzie S."/>
            <person name="Amaro C."/>
        </authorList>
    </citation>
    <scope>NUCLEOTIDE SEQUENCE</scope>
</reference>
<sequence>MFAVLKDRCQALLKTRPGQNLVYDWTS</sequence>
<name>A0A0E9QCA6_ANGAN</name>
<protein>
    <submittedName>
        <fullName evidence="1">Uncharacterized protein</fullName>
    </submittedName>
</protein>
<proteinExistence type="predicted"/>
<accession>A0A0E9QCA6</accession>
<dbReference type="AlphaFoldDB" id="A0A0E9QCA6"/>
<evidence type="ECO:0000313" key="1">
    <source>
        <dbReference type="EMBL" id="JAH13950.1"/>
    </source>
</evidence>
<organism evidence="1">
    <name type="scientific">Anguilla anguilla</name>
    <name type="common">European freshwater eel</name>
    <name type="synonym">Muraena anguilla</name>
    <dbReference type="NCBI Taxonomy" id="7936"/>
    <lineage>
        <taxon>Eukaryota</taxon>
        <taxon>Metazoa</taxon>
        <taxon>Chordata</taxon>
        <taxon>Craniata</taxon>
        <taxon>Vertebrata</taxon>
        <taxon>Euteleostomi</taxon>
        <taxon>Actinopterygii</taxon>
        <taxon>Neopterygii</taxon>
        <taxon>Teleostei</taxon>
        <taxon>Anguilliformes</taxon>
        <taxon>Anguillidae</taxon>
        <taxon>Anguilla</taxon>
    </lineage>
</organism>